<dbReference type="Proteomes" id="UP001139451">
    <property type="component" value="Unassembled WGS sequence"/>
</dbReference>
<evidence type="ECO:0000313" key="1">
    <source>
        <dbReference type="EMBL" id="MCP3730444.1"/>
    </source>
</evidence>
<organism evidence="1 2">
    <name type="scientific">Sphingomonas tagetis</name>
    <dbReference type="NCBI Taxonomy" id="2949092"/>
    <lineage>
        <taxon>Bacteria</taxon>
        <taxon>Pseudomonadati</taxon>
        <taxon>Pseudomonadota</taxon>
        <taxon>Alphaproteobacteria</taxon>
        <taxon>Sphingomonadales</taxon>
        <taxon>Sphingomonadaceae</taxon>
        <taxon>Sphingomonas</taxon>
    </lineage>
</organism>
<accession>A0A9X2HMK6</accession>
<name>A0A9X2HMK6_9SPHN</name>
<gene>
    <name evidence="1" type="ORF">M9978_08380</name>
</gene>
<sequence length="696" mass="73480">MAVEVAYEPKAYVSDGSLTARTIEWPLRQPSDLIVTVDDHARTLNADFEVNGTYPSQQIVPLAGFAADGETVRYRRATPIEQGYAITGQSLSRTSLEAQLDLQAMAAQEAAADLLRAPLAPYGGAGGGLFPTPDGDGGWALTPSGPGAAGPAGPTFLTLAAFRAAPVTNRKQALLDPAYPSGDYYFETANAPYAETLPLVIKADSMALSVGAWVQQTDESITSRDTRFEHAPALALRKWIEGGVVNAKQQALPANFDHDTDDAWEHLQELAEDMEALGSRNTILLPTADTYRISQQLAFGANKGSGIMGFGPGKPIISWVGATLDPETQDDASGAMITWGGSDHAWGGIKDVVLFANSKAVHCLYVEGDITPGFKIDDVHGQHALLDIVSVATAGSSASPVNMIINALTAYPYIPTGFDGVNAVCGRSVLRFRLNGSVGQITVRDANIDNGAYSFVDIDFPDDLAGIDFLFENSRFEQNRSNGDIITLNYASGVSAPGTLTFRNCKHALGAGGSSTTNFVRNTSGSAKRPDILFDPLLTNDALTNVYKDDFDSGKTVPYALADHFRKRFEIEHSRSVTSGAFPSISRSHGVENVIDATATPTAITKYDQDKRFTNAFVGGGGAITFTLPAVATVPIGFKLSFTAVLAAAITLDANASETINAGTTLVSSGSVGDSVTIERSAGGGWVTTVKAGSWT</sequence>
<proteinExistence type="predicted"/>
<reference evidence="1" key="1">
    <citation type="submission" date="2022-05" db="EMBL/GenBank/DDBJ databases">
        <title>Sphingomonas sp. strain MG17 Genome sequencing and assembly.</title>
        <authorList>
            <person name="Kim I."/>
        </authorList>
    </citation>
    <scope>NUCLEOTIDE SEQUENCE</scope>
    <source>
        <strain evidence="1">MG17</strain>
    </source>
</reference>
<dbReference type="AlphaFoldDB" id="A0A9X2HMK6"/>
<comment type="caution">
    <text evidence="1">The sequence shown here is derived from an EMBL/GenBank/DDBJ whole genome shotgun (WGS) entry which is preliminary data.</text>
</comment>
<protein>
    <submittedName>
        <fullName evidence="1">Uncharacterized protein</fullName>
    </submittedName>
</protein>
<evidence type="ECO:0000313" key="2">
    <source>
        <dbReference type="Proteomes" id="UP001139451"/>
    </source>
</evidence>
<keyword evidence="2" id="KW-1185">Reference proteome</keyword>
<dbReference type="RefSeq" id="WP_254292576.1">
    <property type="nucleotide sequence ID" value="NZ_JAMLDX010000005.1"/>
</dbReference>
<dbReference type="EMBL" id="JAMLDX010000005">
    <property type="protein sequence ID" value="MCP3730444.1"/>
    <property type="molecule type" value="Genomic_DNA"/>
</dbReference>